<keyword evidence="2" id="KW-0560">Oxidoreductase</keyword>
<dbReference type="KEGG" id="mtea:DK419_11515"/>
<dbReference type="PANTHER" id="PTHR43477">
    <property type="entry name" value="DIHYDROANTICAPSIN 7-DEHYDROGENASE"/>
    <property type="match status" value="1"/>
</dbReference>
<comment type="similarity">
    <text evidence="1">Belongs to the short-chain dehydrogenases/reductases (SDR) family.</text>
</comment>
<dbReference type="InterPro" id="IPR051122">
    <property type="entry name" value="SDR_DHRS6-like"/>
</dbReference>
<dbReference type="RefSeq" id="WP_109959198.1">
    <property type="nucleotide sequence ID" value="NZ_CP029553.1"/>
</dbReference>
<protein>
    <submittedName>
        <fullName evidence="4">Oxidoreductase</fullName>
    </submittedName>
</protein>
<dbReference type="FunFam" id="3.40.50.720:FF:000084">
    <property type="entry name" value="Short-chain dehydrogenase reductase"/>
    <property type="match status" value="1"/>
</dbReference>
<dbReference type="OrthoDB" id="9803333at2"/>
<evidence type="ECO:0000259" key="3">
    <source>
        <dbReference type="SMART" id="SM00822"/>
    </source>
</evidence>
<dbReference type="Proteomes" id="UP000245444">
    <property type="component" value="Chromosome"/>
</dbReference>
<name>A0A2U8WN37_9HYPH</name>
<dbReference type="CDD" id="cd05233">
    <property type="entry name" value="SDR_c"/>
    <property type="match status" value="1"/>
</dbReference>
<dbReference type="SMART" id="SM00822">
    <property type="entry name" value="PKS_KR"/>
    <property type="match status" value="1"/>
</dbReference>
<dbReference type="AlphaFoldDB" id="A0A2U8WN37"/>
<dbReference type="SUPFAM" id="SSF51735">
    <property type="entry name" value="NAD(P)-binding Rossmann-fold domains"/>
    <property type="match status" value="1"/>
</dbReference>
<dbReference type="InterPro" id="IPR036291">
    <property type="entry name" value="NAD(P)-bd_dom_sf"/>
</dbReference>
<dbReference type="PANTHER" id="PTHR43477:SF1">
    <property type="entry name" value="DIHYDROANTICAPSIN 7-DEHYDROGENASE"/>
    <property type="match status" value="1"/>
</dbReference>
<proteinExistence type="inferred from homology"/>
<reference evidence="4 5" key="1">
    <citation type="submission" date="2018-05" db="EMBL/GenBank/DDBJ databases">
        <title>Complete Genome Sequence of Methylobacterium sp. 17Sr1-28.</title>
        <authorList>
            <person name="Srinivasan S."/>
        </authorList>
    </citation>
    <scope>NUCLEOTIDE SEQUENCE [LARGE SCALE GENOMIC DNA]</scope>
    <source>
        <strain evidence="4 5">17Sr1-28</strain>
    </source>
</reference>
<evidence type="ECO:0000313" key="5">
    <source>
        <dbReference type="Proteomes" id="UP000245444"/>
    </source>
</evidence>
<keyword evidence="5" id="KW-1185">Reference proteome</keyword>
<dbReference type="PRINTS" id="PR00081">
    <property type="entry name" value="GDHRDH"/>
</dbReference>
<evidence type="ECO:0000256" key="2">
    <source>
        <dbReference type="ARBA" id="ARBA00023002"/>
    </source>
</evidence>
<gene>
    <name evidence="4" type="ORF">DK419_11515</name>
</gene>
<dbReference type="InterPro" id="IPR057326">
    <property type="entry name" value="KR_dom"/>
</dbReference>
<organism evidence="4 5">
    <name type="scientific">Methylobacterium terrae</name>
    <dbReference type="NCBI Taxonomy" id="2202827"/>
    <lineage>
        <taxon>Bacteria</taxon>
        <taxon>Pseudomonadati</taxon>
        <taxon>Pseudomonadota</taxon>
        <taxon>Alphaproteobacteria</taxon>
        <taxon>Hyphomicrobiales</taxon>
        <taxon>Methylobacteriaceae</taxon>
        <taxon>Methylobacterium</taxon>
    </lineage>
</organism>
<dbReference type="InterPro" id="IPR002347">
    <property type="entry name" value="SDR_fam"/>
</dbReference>
<dbReference type="EMBL" id="CP029553">
    <property type="protein sequence ID" value="AWN46860.1"/>
    <property type="molecule type" value="Genomic_DNA"/>
</dbReference>
<feature type="domain" description="Ketoreductase" evidence="3">
    <location>
        <begin position="8"/>
        <end position="187"/>
    </location>
</feature>
<dbReference type="Gene3D" id="3.40.50.720">
    <property type="entry name" value="NAD(P)-binding Rossmann-like Domain"/>
    <property type="match status" value="1"/>
</dbReference>
<sequence length="256" mass="26356">MTGKLTDKVAVVTGGTSGIGLATAKRFAQEGARVFVTGRRRAELDRAVAEIGQSASGRAATGVQADASKLADLDRLYAQVQAEAGRIDVLFANAGGGAMLPLGEITEAHYEDTFGRNVKGVLFTVQKALPLLAPGASVILTGSTAGTEGTQAFSVYAASKAAVRALARNWILDLKGRGIRVNTLSPGATRTPGLVDLAGPDAAQQQGLLDYLASRIPMGRVGEADEIARAALFLASDDASFVNGIELFVDGGQAQV</sequence>
<evidence type="ECO:0000313" key="4">
    <source>
        <dbReference type="EMBL" id="AWN46860.1"/>
    </source>
</evidence>
<dbReference type="Pfam" id="PF13561">
    <property type="entry name" value="adh_short_C2"/>
    <property type="match status" value="1"/>
</dbReference>
<dbReference type="GO" id="GO:0016491">
    <property type="term" value="F:oxidoreductase activity"/>
    <property type="evidence" value="ECO:0007669"/>
    <property type="project" value="UniProtKB-KW"/>
</dbReference>
<accession>A0A2U8WN37</accession>
<evidence type="ECO:0000256" key="1">
    <source>
        <dbReference type="ARBA" id="ARBA00006484"/>
    </source>
</evidence>